<reference evidence="3" key="1">
    <citation type="journal article" date="2014" name="Int. J. Syst. Evol. Microbiol.">
        <title>Complete genome sequence of Corynebacterium casei LMG S-19264T (=DSM 44701T), isolated from a smear-ripened cheese.</title>
        <authorList>
            <consortium name="US DOE Joint Genome Institute (JGI-PGF)"/>
            <person name="Walter F."/>
            <person name="Albersmeier A."/>
            <person name="Kalinowski J."/>
            <person name="Ruckert C."/>
        </authorList>
    </citation>
    <scope>NUCLEOTIDE SEQUENCE</scope>
    <source>
        <strain evidence="3">CGMCC 1.12360</strain>
    </source>
</reference>
<dbReference type="PIRSF" id="PIRSF032442">
    <property type="entry name" value="UCP032442"/>
    <property type="match status" value="1"/>
</dbReference>
<dbReference type="RefSeq" id="WP_188392807.1">
    <property type="nucleotide sequence ID" value="NZ_BMEV01000055.1"/>
</dbReference>
<dbReference type="InterPro" id="IPR016997">
    <property type="entry name" value="UCP032442"/>
</dbReference>
<evidence type="ECO:0000259" key="2">
    <source>
        <dbReference type="Pfam" id="PF13529"/>
    </source>
</evidence>
<evidence type="ECO:0000313" key="4">
    <source>
        <dbReference type="Proteomes" id="UP000602050"/>
    </source>
</evidence>
<dbReference type="InterPro" id="IPR039563">
    <property type="entry name" value="Peptidase_C39_single_dom"/>
</dbReference>
<dbReference type="Gene3D" id="3.90.70.10">
    <property type="entry name" value="Cysteine proteinases"/>
    <property type="match status" value="1"/>
</dbReference>
<evidence type="ECO:0000313" key="3">
    <source>
        <dbReference type="EMBL" id="GFZ84096.1"/>
    </source>
</evidence>
<protein>
    <recommendedName>
        <fullName evidence="2">Peptidase C39-like domain-containing protein</fullName>
    </recommendedName>
</protein>
<gene>
    <name evidence="3" type="ORF">GCM10010978_25560</name>
</gene>
<feature type="domain" description="Peptidase C39-like" evidence="2">
    <location>
        <begin position="90"/>
        <end position="254"/>
    </location>
</feature>
<dbReference type="PANTHER" id="PTHR37806:SF1">
    <property type="entry name" value="PEPTIDASE C39-LIKE DOMAIN-CONTAINING PROTEIN"/>
    <property type="match status" value="1"/>
</dbReference>
<organism evidence="3 4">
    <name type="scientific">Compostibacillus humi</name>
    <dbReference type="NCBI Taxonomy" id="1245525"/>
    <lineage>
        <taxon>Bacteria</taxon>
        <taxon>Bacillati</taxon>
        <taxon>Bacillota</taxon>
        <taxon>Bacilli</taxon>
        <taxon>Bacillales</taxon>
        <taxon>Bacillaceae</taxon>
        <taxon>Compostibacillus</taxon>
    </lineage>
</organism>
<evidence type="ECO:0000256" key="1">
    <source>
        <dbReference type="SAM" id="Phobius"/>
    </source>
</evidence>
<keyword evidence="1" id="KW-0812">Transmembrane</keyword>
<name>A0A8J2XFP4_9BACI</name>
<keyword evidence="4" id="KW-1185">Reference proteome</keyword>
<sequence length="282" mass="31916">MDMILLFLTILIAILSLWLSAKFTIPWIKKSFVVYGLLFTLTAFAIAGILISEHWPTIQKTAGGLLQTKNYTPPQKEISKTAIREAVYIEAPSISQLPELPRGCEVTTLAMLMQYFGENVDKMELAEKVKRDTTPYQRINGEIHFGNPYDGFVGDMYSFANPGLGVYHGPIADLAREYFGDQVIDFSGGSFNEIIHHLNNGQPVWVIINSTYKELPDHMFTTWHTPSGPIEITRKEHSVLITGYDQDYIYFNDPLHLATKAPYEDFKAAWEQMGKQAITISK</sequence>
<dbReference type="Pfam" id="PF13529">
    <property type="entry name" value="Peptidase_C39_2"/>
    <property type="match status" value="1"/>
</dbReference>
<dbReference type="Proteomes" id="UP000602050">
    <property type="component" value="Unassembled WGS sequence"/>
</dbReference>
<comment type="caution">
    <text evidence="3">The sequence shown here is derived from an EMBL/GenBank/DDBJ whole genome shotgun (WGS) entry which is preliminary data.</text>
</comment>
<proteinExistence type="predicted"/>
<keyword evidence="1" id="KW-0472">Membrane</keyword>
<dbReference type="PANTHER" id="PTHR37806">
    <property type="entry name" value="LMO0724 PROTEIN"/>
    <property type="match status" value="1"/>
</dbReference>
<keyword evidence="1" id="KW-1133">Transmembrane helix</keyword>
<accession>A0A8J2XFP4</accession>
<dbReference type="SUPFAM" id="SSF54001">
    <property type="entry name" value="Cysteine proteinases"/>
    <property type="match status" value="1"/>
</dbReference>
<dbReference type="CDD" id="cd02549">
    <property type="entry name" value="Peptidase_C39A"/>
    <property type="match status" value="1"/>
</dbReference>
<reference evidence="3" key="2">
    <citation type="submission" date="2020-09" db="EMBL/GenBank/DDBJ databases">
        <authorList>
            <person name="Sun Q."/>
            <person name="Zhou Y."/>
        </authorList>
    </citation>
    <scope>NUCLEOTIDE SEQUENCE</scope>
    <source>
        <strain evidence="3">CGMCC 1.12360</strain>
    </source>
</reference>
<dbReference type="EMBL" id="BMEV01000055">
    <property type="protein sequence ID" value="GFZ84096.1"/>
    <property type="molecule type" value="Genomic_DNA"/>
</dbReference>
<dbReference type="InterPro" id="IPR038765">
    <property type="entry name" value="Papain-like_cys_pep_sf"/>
</dbReference>
<dbReference type="AlphaFoldDB" id="A0A8J2XFP4"/>
<feature type="transmembrane region" description="Helical" evidence="1">
    <location>
        <begin position="32"/>
        <end position="51"/>
    </location>
</feature>
<dbReference type="InterPro" id="IPR039564">
    <property type="entry name" value="Peptidase_C39-like"/>
</dbReference>